<evidence type="ECO:0000259" key="6">
    <source>
        <dbReference type="Pfam" id="PF08479"/>
    </source>
</evidence>
<reference evidence="7 8" key="1">
    <citation type="submission" date="2007-03" db="EMBL/GenBank/DDBJ databases">
        <authorList>
            <person name="Stal L."/>
            <person name="Ferriera S."/>
            <person name="Johnson J."/>
            <person name="Kravitz S."/>
            <person name="Beeson K."/>
            <person name="Sutton G."/>
            <person name="Rogers Y.-H."/>
            <person name="Friedman R."/>
            <person name="Frazier M."/>
            <person name="Venter J.C."/>
        </authorList>
    </citation>
    <scope>NUCLEOTIDE SEQUENCE [LARGE SCALE GENOMIC DNA]</scope>
    <source>
        <strain evidence="7 8">CCY0110</strain>
    </source>
</reference>
<keyword evidence="2" id="KW-0812">Transmembrane</keyword>
<dbReference type="Proteomes" id="UP000003781">
    <property type="component" value="Unassembled WGS sequence"/>
</dbReference>
<dbReference type="PANTHER" id="PTHR34597:SF1">
    <property type="entry name" value="HEME_HEMOPEXIN TRANSPORTER PROTEIN HUXB"/>
    <property type="match status" value="1"/>
</dbReference>
<evidence type="ECO:0000256" key="3">
    <source>
        <dbReference type="ARBA" id="ARBA00023237"/>
    </source>
</evidence>
<feature type="domain" description="Haemolysin activator HlyB C-terminal" evidence="5">
    <location>
        <begin position="212"/>
        <end position="528"/>
    </location>
</feature>
<dbReference type="InterPro" id="IPR051544">
    <property type="entry name" value="TPS_OM_transporter"/>
</dbReference>
<keyword evidence="1" id="KW-1134">Transmembrane beta strand</keyword>
<organism evidence="7 8">
    <name type="scientific">Crocosphaera chwakensis CCY0110</name>
    <dbReference type="NCBI Taxonomy" id="391612"/>
    <lineage>
        <taxon>Bacteria</taxon>
        <taxon>Bacillati</taxon>
        <taxon>Cyanobacteriota</taxon>
        <taxon>Cyanophyceae</taxon>
        <taxon>Oscillatoriophycideae</taxon>
        <taxon>Chroococcales</taxon>
        <taxon>Aphanothecaceae</taxon>
        <taxon>Crocosphaera</taxon>
        <taxon>Crocosphaera chwakensis</taxon>
    </lineage>
</organism>
<dbReference type="EMBL" id="AAXW01000069">
    <property type="protein sequence ID" value="EAZ88727.1"/>
    <property type="molecule type" value="Genomic_DNA"/>
</dbReference>
<dbReference type="eggNOG" id="COG2831">
    <property type="taxonomic scope" value="Bacteria"/>
</dbReference>
<dbReference type="GO" id="GO:0008320">
    <property type="term" value="F:protein transmembrane transporter activity"/>
    <property type="evidence" value="ECO:0007669"/>
    <property type="project" value="TreeGrafter"/>
</dbReference>
<dbReference type="AlphaFoldDB" id="A3IXS4"/>
<evidence type="ECO:0000256" key="2">
    <source>
        <dbReference type="ARBA" id="ARBA00022692"/>
    </source>
</evidence>
<accession>A3IXS4</accession>
<dbReference type="Pfam" id="PF03865">
    <property type="entry name" value="ShlB"/>
    <property type="match status" value="1"/>
</dbReference>
<comment type="caution">
    <text evidence="7">The sequence shown here is derived from an EMBL/GenBank/DDBJ whole genome shotgun (WGS) entry which is preliminary data.</text>
</comment>
<feature type="compositionally biased region" description="Low complexity" evidence="4">
    <location>
        <begin position="41"/>
        <end position="57"/>
    </location>
</feature>
<keyword evidence="3" id="KW-0998">Cell outer membrane</keyword>
<dbReference type="GO" id="GO:0046819">
    <property type="term" value="P:protein secretion by the type V secretion system"/>
    <property type="evidence" value="ECO:0007669"/>
    <property type="project" value="TreeGrafter"/>
</dbReference>
<feature type="compositionally biased region" description="Pro residues" evidence="4">
    <location>
        <begin position="28"/>
        <end position="40"/>
    </location>
</feature>
<proteinExistence type="predicted"/>
<dbReference type="InterPro" id="IPR005565">
    <property type="entry name" value="Hemolysn_activator_HlyB_C"/>
</dbReference>
<evidence type="ECO:0000313" key="8">
    <source>
        <dbReference type="Proteomes" id="UP000003781"/>
    </source>
</evidence>
<dbReference type="InterPro" id="IPR013686">
    <property type="entry name" value="Polypept-transport_assoc_ShlB"/>
</dbReference>
<evidence type="ECO:0000259" key="5">
    <source>
        <dbReference type="Pfam" id="PF03865"/>
    </source>
</evidence>
<feature type="region of interest" description="Disordered" evidence="4">
    <location>
        <begin position="1"/>
        <end position="61"/>
    </location>
</feature>
<name>A3IXS4_9CHRO</name>
<evidence type="ECO:0000256" key="4">
    <source>
        <dbReference type="SAM" id="MobiDB-lite"/>
    </source>
</evidence>
<dbReference type="Gene3D" id="2.40.160.50">
    <property type="entry name" value="membrane protein fhac: a member of the omp85/tpsb transporter family"/>
    <property type="match status" value="1"/>
</dbReference>
<evidence type="ECO:0000256" key="1">
    <source>
        <dbReference type="ARBA" id="ARBA00022452"/>
    </source>
</evidence>
<evidence type="ECO:0000313" key="7">
    <source>
        <dbReference type="EMBL" id="EAZ88727.1"/>
    </source>
</evidence>
<keyword evidence="1" id="KW-0472">Membrane</keyword>
<gene>
    <name evidence="7" type="ORF">CY0110_01170</name>
</gene>
<feature type="domain" description="Polypeptide-transport-associated ShlB-type" evidence="6">
    <location>
        <begin position="67"/>
        <end position="145"/>
    </location>
</feature>
<keyword evidence="8" id="KW-1185">Reference proteome</keyword>
<dbReference type="Gene3D" id="3.10.20.310">
    <property type="entry name" value="membrane protein fhac"/>
    <property type="match status" value="1"/>
</dbReference>
<dbReference type="GO" id="GO:0098046">
    <property type="term" value="C:type V protein secretion system complex"/>
    <property type="evidence" value="ECO:0007669"/>
    <property type="project" value="TreeGrafter"/>
</dbReference>
<dbReference type="Pfam" id="PF08479">
    <property type="entry name" value="POTRA_2"/>
    <property type="match status" value="1"/>
</dbReference>
<dbReference type="PANTHER" id="PTHR34597">
    <property type="entry name" value="SLR1661 PROTEIN"/>
    <property type="match status" value="1"/>
</dbReference>
<protein>
    <submittedName>
        <fullName evidence="7">Surface antigen variable number</fullName>
    </submittedName>
</protein>
<sequence length="570" mass="63325">MVAQKLIAQTIDTPSEVDLQPLRDLIPTQPPPSLPSPPETSSPEDLLPSPEQPSPETAPDTGQTIILTEFQFVGNTVFTDEELTEAVTTGLTNKPLQVSQLLQVASFVAEVYAEKGYSTSGAVISIPKATQLQGKGIVVVEVIEGELEEIQVGPMNEGERLDLNPEYVRSRIAVAVGKPLNINRLQEALQLLQLDPLIEQISAQLSNGVRPGTSILTVKFATRDTFSLQGLSDNNRTPSVGGFRRGGAISEANLLGWGDTLRAEYRNSDGSNDVEVSYTLPINPYNGSVRFRYRTTNSTIVKPPFDEFDIDSHYENYDLTIRQPVFQTPQQEVVLGLSLERQESNNFLRGIAFPLSPGANIKGQTRITTLRLFQEWLQRNSQEVIAVRSSFNMGLDFLGITSPFDADINPDAPKNRYFTWRGQAQWARVLDRDTLFLIRSDIQISSDPLIPLEQFVLGGAGTVRGYAQNYRLKDNGIIVNAEIRLPVLRIEEYDTLVQLIPFVDYGSGWNLKRPTVHPATLASVGLGVLWQQGDIFSARLDWGIPLTPNNRIDNTWQEHGLHFSLIFNPF</sequence>